<feature type="compositionally biased region" description="Polar residues" evidence="1">
    <location>
        <begin position="230"/>
        <end position="239"/>
    </location>
</feature>
<gene>
    <name evidence="3" type="ORF">Ciccas_002140</name>
</gene>
<keyword evidence="4" id="KW-1185">Reference proteome</keyword>
<keyword evidence="2" id="KW-0812">Transmembrane</keyword>
<dbReference type="Proteomes" id="UP001626550">
    <property type="component" value="Unassembled WGS sequence"/>
</dbReference>
<proteinExistence type="predicted"/>
<accession>A0ABD2QI32</accession>
<feature type="region of interest" description="Disordered" evidence="1">
    <location>
        <begin position="216"/>
        <end position="239"/>
    </location>
</feature>
<evidence type="ECO:0000256" key="1">
    <source>
        <dbReference type="SAM" id="MobiDB-lite"/>
    </source>
</evidence>
<feature type="transmembrane region" description="Helical" evidence="2">
    <location>
        <begin position="178"/>
        <end position="200"/>
    </location>
</feature>
<evidence type="ECO:0000313" key="3">
    <source>
        <dbReference type="EMBL" id="KAL3319201.1"/>
    </source>
</evidence>
<sequence length="323" mass="36071">MNKSTDKNQTTPGNYLHNESQLFKIWKHYADTHIGEDFNKTLSDSILVADNTNVTLEKEPTNCPYSSFLLNQEPEQETGIELIWACVQLSIALVVLIFQLATLSHTIITNGPNSVFLTMIMYYSRRTNEHSSGRNRSDALLIISIIVVLLSIISGSGQLIISLLTFVNLSKISWISNWLARCHIVLGVLCLAFMPLFLALRDDTLRASITATGIRQNNNNPITDERKTLRSSQNDAMGTDRQLSNHTYASLLTDQEQFFHSKCNVIQNGTSALCFTPISVSNVFFESSILSSQSDQDTNSLSLGTFRVEPNPIVKTTQPLCFN</sequence>
<reference evidence="3 4" key="1">
    <citation type="submission" date="2024-11" db="EMBL/GenBank/DDBJ databases">
        <title>Adaptive evolution of stress response genes in parasites aligns with host niche diversity.</title>
        <authorList>
            <person name="Hahn C."/>
            <person name="Resl P."/>
        </authorList>
    </citation>
    <scope>NUCLEOTIDE SEQUENCE [LARGE SCALE GENOMIC DNA]</scope>
    <source>
        <strain evidence="3">EGGRZ-B1_66</strain>
        <tissue evidence="3">Body</tissue>
    </source>
</reference>
<organism evidence="3 4">
    <name type="scientific">Cichlidogyrus casuarinus</name>
    <dbReference type="NCBI Taxonomy" id="1844966"/>
    <lineage>
        <taxon>Eukaryota</taxon>
        <taxon>Metazoa</taxon>
        <taxon>Spiralia</taxon>
        <taxon>Lophotrochozoa</taxon>
        <taxon>Platyhelminthes</taxon>
        <taxon>Monogenea</taxon>
        <taxon>Monopisthocotylea</taxon>
        <taxon>Dactylogyridea</taxon>
        <taxon>Ancyrocephalidae</taxon>
        <taxon>Cichlidogyrus</taxon>
    </lineage>
</organism>
<keyword evidence="2" id="KW-0472">Membrane</keyword>
<evidence type="ECO:0000313" key="4">
    <source>
        <dbReference type="Proteomes" id="UP001626550"/>
    </source>
</evidence>
<comment type="caution">
    <text evidence="3">The sequence shown here is derived from an EMBL/GenBank/DDBJ whole genome shotgun (WGS) entry which is preliminary data.</text>
</comment>
<dbReference type="AlphaFoldDB" id="A0ABD2QI32"/>
<feature type="transmembrane region" description="Helical" evidence="2">
    <location>
        <begin position="140"/>
        <end position="166"/>
    </location>
</feature>
<name>A0ABD2QI32_9PLAT</name>
<evidence type="ECO:0000256" key="2">
    <source>
        <dbReference type="SAM" id="Phobius"/>
    </source>
</evidence>
<protein>
    <submittedName>
        <fullName evidence="3">Uncharacterized protein</fullName>
    </submittedName>
</protein>
<dbReference type="EMBL" id="JBJKFK010000160">
    <property type="protein sequence ID" value="KAL3319201.1"/>
    <property type="molecule type" value="Genomic_DNA"/>
</dbReference>
<keyword evidence="2" id="KW-1133">Transmembrane helix</keyword>